<sequence>MARTKTFQKFKYDSDDGDKKGDKKSSLLKSKVYGIFGREKPGRKPVDVFMWRDKKISAVLLGWLTTIWKIQIKA</sequence>
<gene>
    <name evidence="2" type="ORF">RJ639_041055</name>
</gene>
<evidence type="ECO:0000256" key="1">
    <source>
        <dbReference type="SAM" id="MobiDB-lite"/>
    </source>
</evidence>
<keyword evidence="3" id="KW-1185">Reference proteome</keyword>
<accession>A0AA89B2Y9</accession>
<dbReference type="Proteomes" id="UP001188597">
    <property type="component" value="Unassembled WGS sequence"/>
</dbReference>
<reference evidence="2" key="1">
    <citation type="submission" date="2022-12" db="EMBL/GenBank/DDBJ databases">
        <title>Draft genome assemblies for two species of Escallonia (Escalloniales).</title>
        <authorList>
            <person name="Chanderbali A."/>
            <person name="Dervinis C."/>
            <person name="Anghel I."/>
            <person name="Soltis D."/>
            <person name="Soltis P."/>
            <person name="Zapata F."/>
        </authorList>
    </citation>
    <scope>NUCLEOTIDE SEQUENCE</scope>
    <source>
        <strain evidence="2">UCBG64.0493</strain>
        <tissue evidence="2">Leaf</tissue>
    </source>
</reference>
<evidence type="ECO:0000313" key="3">
    <source>
        <dbReference type="Proteomes" id="UP001188597"/>
    </source>
</evidence>
<dbReference type="EMBL" id="JAVXUP010000459">
    <property type="protein sequence ID" value="KAK3027449.1"/>
    <property type="molecule type" value="Genomic_DNA"/>
</dbReference>
<comment type="caution">
    <text evidence="2">The sequence shown here is derived from an EMBL/GenBank/DDBJ whole genome shotgun (WGS) entry which is preliminary data.</text>
</comment>
<feature type="region of interest" description="Disordered" evidence="1">
    <location>
        <begin position="1"/>
        <end position="24"/>
    </location>
</feature>
<name>A0AA89B2Y9_9ASTE</name>
<evidence type="ECO:0000313" key="2">
    <source>
        <dbReference type="EMBL" id="KAK3027449.1"/>
    </source>
</evidence>
<organism evidence="2 3">
    <name type="scientific">Escallonia herrerae</name>
    <dbReference type="NCBI Taxonomy" id="1293975"/>
    <lineage>
        <taxon>Eukaryota</taxon>
        <taxon>Viridiplantae</taxon>
        <taxon>Streptophyta</taxon>
        <taxon>Embryophyta</taxon>
        <taxon>Tracheophyta</taxon>
        <taxon>Spermatophyta</taxon>
        <taxon>Magnoliopsida</taxon>
        <taxon>eudicotyledons</taxon>
        <taxon>Gunneridae</taxon>
        <taxon>Pentapetalae</taxon>
        <taxon>asterids</taxon>
        <taxon>campanulids</taxon>
        <taxon>Escalloniales</taxon>
        <taxon>Escalloniaceae</taxon>
        <taxon>Escallonia</taxon>
    </lineage>
</organism>
<protein>
    <submittedName>
        <fullName evidence="2">Uncharacterized protein</fullName>
    </submittedName>
</protein>
<dbReference type="AlphaFoldDB" id="A0AA89B2Y9"/>
<proteinExistence type="predicted"/>
<feature type="compositionally biased region" description="Basic and acidic residues" evidence="1">
    <location>
        <begin position="10"/>
        <end position="24"/>
    </location>
</feature>